<reference evidence="2 3" key="1">
    <citation type="submission" date="2024-04" db="EMBL/GenBank/DDBJ databases">
        <title>Human intestinal bacterial collection.</title>
        <authorList>
            <person name="Pauvert C."/>
            <person name="Hitch T.C.A."/>
            <person name="Clavel T."/>
        </authorList>
    </citation>
    <scope>NUCLEOTIDE SEQUENCE [LARGE SCALE GENOMIC DNA]</scope>
    <source>
        <strain evidence="2 3">CLA-KB-H42</strain>
    </source>
</reference>
<evidence type="ECO:0000256" key="1">
    <source>
        <dbReference type="SAM" id="MobiDB-lite"/>
    </source>
</evidence>
<feature type="compositionally biased region" description="Basic and acidic residues" evidence="1">
    <location>
        <begin position="16"/>
        <end position="30"/>
    </location>
</feature>
<evidence type="ECO:0000313" key="3">
    <source>
        <dbReference type="Proteomes" id="UP001487305"/>
    </source>
</evidence>
<feature type="region of interest" description="Disordered" evidence="1">
    <location>
        <begin position="1"/>
        <end position="30"/>
    </location>
</feature>
<sequence>MNHDSQASVEGTAENGLDRDREADAAREGAARVASALERNRKHQEMLYRTLLHCGEPRRFKEVEAFIARQPEMTYGQILQAPRTLIGFLVDAGGIEATAAPSEPQGLIDGEEQVLVTTAAGSLAAEAFHPLIRLESLLRAKPLRSEAFLFFLELCVKPQSYAQIERSYKSERKTLCIASDASVLEADYFVSQLERAGGLVWKKAWTTTEEGRQFAERMRREGEMQPGSTKEDCACRIA</sequence>
<dbReference type="RefSeq" id="WP_349227212.1">
    <property type="nucleotide sequence ID" value="NZ_JBBNOP010000003.1"/>
</dbReference>
<name>A0ABV1JAR7_9ACTN</name>
<gene>
    <name evidence="2" type="ORF">AAA083_04195</name>
</gene>
<organism evidence="2 3">
    <name type="scientific">Raoultibacter massiliensis</name>
    <dbReference type="NCBI Taxonomy" id="1852371"/>
    <lineage>
        <taxon>Bacteria</taxon>
        <taxon>Bacillati</taxon>
        <taxon>Actinomycetota</taxon>
        <taxon>Coriobacteriia</taxon>
        <taxon>Eggerthellales</taxon>
        <taxon>Eggerthellaceae</taxon>
        <taxon>Raoultibacter</taxon>
    </lineage>
</organism>
<evidence type="ECO:0000313" key="2">
    <source>
        <dbReference type="EMBL" id="MEQ3362176.1"/>
    </source>
</evidence>
<protein>
    <submittedName>
        <fullName evidence="2">Uncharacterized protein</fullName>
    </submittedName>
</protein>
<proteinExistence type="predicted"/>
<accession>A0ABV1JAR7</accession>
<dbReference type="EMBL" id="JBBNOP010000003">
    <property type="protein sequence ID" value="MEQ3362176.1"/>
    <property type="molecule type" value="Genomic_DNA"/>
</dbReference>
<comment type="caution">
    <text evidence="2">The sequence shown here is derived from an EMBL/GenBank/DDBJ whole genome shotgun (WGS) entry which is preliminary data.</text>
</comment>
<keyword evidence="3" id="KW-1185">Reference proteome</keyword>
<dbReference type="Proteomes" id="UP001487305">
    <property type="component" value="Unassembled WGS sequence"/>
</dbReference>